<sequence>MYSYEDRIRAVKLYIRLGKRLSMTVHQLGYPTTNRTFLKSLDINTSNVEAR</sequence>
<keyword evidence="2" id="KW-1185">Reference proteome</keyword>
<accession>A0ABW8MGD7</accession>
<evidence type="ECO:0000313" key="1">
    <source>
        <dbReference type="EMBL" id="MFK4441042.1"/>
    </source>
</evidence>
<name>A0ABW8MGD7_9BURK</name>
<organism evidence="1 2">
    <name type="scientific">Caballeronia udeis</name>
    <dbReference type="NCBI Taxonomy" id="1232866"/>
    <lineage>
        <taxon>Bacteria</taxon>
        <taxon>Pseudomonadati</taxon>
        <taxon>Pseudomonadota</taxon>
        <taxon>Betaproteobacteria</taxon>
        <taxon>Burkholderiales</taxon>
        <taxon>Burkholderiaceae</taxon>
        <taxon>Caballeronia</taxon>
    </lineage>
</organism>
<evidence type="ECO:0000313" key="2">
    <source>
        <dbReference type="Proteomes" id="UP001620514"/>
    </source>
</evidence>
<reference evidence="1 2" key="1">
    <citation type="submission" date="2024-10" db="EMBL/GenBank/DDBJ databases">
        <authorList>
            <person name="Deangelis K."/>
            <person name="Huntemann M."/>
            <person name="Clum A."/>
            <person name="Wang J."/>
            <person name="Palaniappan K."/>
            <person name="Ritter S."/>
            <person name="Chen I.-M."/>
            <person name="Stamatis D."/>
            <person name="Reddy T."/>
            <person name="O'Malley R."/>
            <person name="Daum C."/>
            <person name="Ng V."/>
            <person name="Ivanova N."/>
            <person name="Kyrpides N."/>
            <person name="Woyke T."/>
        </authorList>
    </citation>
    <scope>NUCLEOTIDE SEQUENCE [LARGE SCALE GENOMIC DNA]</scope>
    <source>
        <strain evidence="1 2">GAS97</strain>
    </source>
</reference>
<dbReference type="Proteomes" id="UP001620514">
    <property type="component" value="Unassembled WGS sequence"/>
</dbReference>
<reference evidence="1 2" key="2">
    <citation type="submission" date="2024-11" db="EMBL/GenBank/DDBJ databases">
        <title>Using genomics to understand microbial adaptation to soil warming.</title>
        <authorList>
            <person name="Deangelis K.M. PhD."/>
        </authorList>
    </citation>
    <scope>NUCLEOTIDE SEQUENCE [LARGE SCALE GENOMIC DNA]</scope>
    <source>
        <strain evidence="1 2">GAS97</strain>
    </source>
</reference>
<comment type="caution">
    <text evidence="1">The sequence shown here is derived from an EMBL/GenBank/DDBJ whole genome shotgun (WGS) entry which is preliminary data.</text>
</comment>
<protein>
    <submittedName>
        <fullName evidence="1">Transposase-like protein</fullName>
    </submittedName>
</protein>
<proteinExistence type="predicted"/>
<dbReference type="EMBL" id="JBIYDN010000003">
    <property type="protein sequence ID" value="MFK4441042.1"/>
    <property type="molecule type" value="Genomic_DNA"/>
</dbReference>
<gene>
    <name evidence="1" type="ORF">ABH943_001053</name>
</gene>